<evidence type="ECO:0000313" key="1">
    <source>
        <dbReference type="EMBL" id="XBX79814.1"/>
    </source>
</evidence>
<reference evidence="1" key="1">
    <citation type="submission" date="2024-06" db="EMBL/GenBank/DDBJ databases">
        <title>Draft genome sequence of Microbacterium sp. strain A8/3-1, isolated from Oxytropis tragacanthoides Fisch. ex DC. Root nodules in the Altai region of Russia.</title>
        <authorList>
            <person name="Sazanova A."/>
            <person name="Guro P."/>
            <person name="Kuznetsova I."/>
            <person name="Belimov A."/>
            <person name="Safronova V."/>
        </authorList>
    </citation>
    <scope>NUCLEOTIDE SEQUENCE</scope>
    <source>
        <strain evidence="1">A8/3-1</strain>
    </source>
</reference>
<protein>
    <submittedName>
        <fullName evidence="1">Uncharacterized protein</fullName>
    </submittedName>
</protein>
<organism evidence="1">
    <name type="scientific">Microbacterium sp. A8/3-1</name>
    <dbReference type="NCBI Taxonomy" id="3160749"/>
    <lineage>
        <taxon>Bacteria</taxon>
        <taxon>Bacillati</taxon>
        <taxon>Actinomycetota</taxon>
        <taxon>Actinomycetes</taxon>
        <taxon>Micrococcales</taxon>
        <taxon>Microbacteriaceae</taxon>
        <taxon>Microbacterium</taxon>
    </lineage>
</organism>
<accession>A0AAU7W037</accession>
<proteinExistence type="predicted"/>
<sequence>MTLPPIDDWWSELSPDAQQSVLDNDSHRLAETVREEIREITGAVVGMVEQLSAEDLAYARAHTGSKD</sequence>
<dbReference type="RefSeq" id="WP_350352741.1">
    <property type="nucleotide sequence ID" value="NZ_CP158357.1"/>
</dbReference>
<name>A0AAU7W037_9MICO</name>
<dbReference type="AlphaFoldDB" id="A0AAU7W037"/>
<gene>
    <name evidence="1" type="ORF">ABS642_06935</name>
</gene>
<dbReference type="EMBL" id="CP158357">
    <property type="protein sequence ID" value="XBX79814.1"/>
    <property type="molecule type" value="Genomic_DNA"/>
</dbReference>